<feature type="region of interest" description="Disordered" evidence="1">
    <location>
        <begin position="65"/>
        <end position="85"/>
    </location>
</feature>
<proteinExistence type="predicted"/>
<dbReference type="PROSITE" id="PS51257">
    <property type="entry name" value="PROKAR_LIPOPROTEIN"/>
    <property type="match status" value="1"/>
</dbReference>
<reference evidence="4" key="1">
    <citation type="submission" date="2022-05" db="EMBL/GenBank/DDBJ databases">
        <title>The Musa troglodytarum L. genome provides insights into the mechanism of non-climacteric behaviour and enrichment of carotenoids.</title>
        <authorList>
            <person name="Wang J."/>
        </authorList>
    </citation>
    <scope>NUCLEOTIDE SEQUENCE</scope>
    <source>
        <tissue evidence="4">Leaf</tissue>
    </source>
</reference>
<accession>A0A9E7F6P6</accession>
<organism evidence="4 5">
    <name type="scientific">Musa troglodytarum</name>
    <name type="common">fe'i banana</name>
    <dbReference type="NCBI Taxonomy" id="320322"/>
    <lineage>
        <taxon>Eukaryota</taxon>
        <taxon>Viridiplantae</taxon>
        <taxon>Streptophyta</taxon>
        <taxon>Embryophyta</taxon>
        <taxon>Tracheophyta</taxon>
        <taxon>Spermatophyta</taxon>
        <taxon>Magnoliopsida</taxon>
        <taxon>Liliopsida</taxon>
        <taxon>Zingiberales</taxon>
        <taxon>Musaceae</taxon>
        <taxon>Musa</taxon>
    </lineage>
</organism>
<evidence type="ECO:0000313" key="5">
    <source>
        <dbReference type="Proteomes" id="UP001055439"/>
    </source>
</evidence>
<evidence type="ECO:0000256" key="1">
    <source>
        <dbReference type="SAM" id="MobiDB-lite"/>
    </source>
</evidence>
<evidence type="ECO:0000256" key="3">
    <source>
        <dbReference type="SAM" id="SignalP"/>
    </source>
</evidence>
<feature type="signal peptide" evidence="3">
    <location>
        <begin position="1"/>
        <end position="21"/>
    </location>
</feature>
<evidence type="ECO:0000256" key="2">
    <source>
        <dbReference type="SAM" id="Phobius"/>
    </source>
</evidence>
<evidence type="ECO:0000313" key="4">
    <source>
        <dbReference type="EMBL" id="URD88323.1"/>
    </source>
</evidence>
<keyword evidence="2" id="KW-1133">Transmembrane helix</keyword>
<keyword evidence="3" id="KW-0732">Signal</keyword>
<keyword evidence="2" id="KW-0812">Transmembrane</keyword>
<protein>
    <submittedName>
        <fullName evidence="4">Uncharacterized protein</fullName>
    </submittedName>
</protein>
<name>A0A9E7F6P6_9LILI</name>
<dbReference type="Proteomes" id="UP001055439">
    <property type="component" value="Chromosome 2"/>
</dbReference>
<feature type="chain" id="PRO_5039437147" evidence="3">
    <location>
        <begin position="22"/>
        <end position="133"/>
    </location>
</feature>
<gene>
    <name evidence="4" type="ORF">MUK42_33057</name>
</gene>
<sequence>MYNDRAALLFIALFLNPMALGSISSSSCSSSLFFFLLTSIIFILILQSLLLLLHIKIPDPVGKDLDSPSRLMEQDDGEPVMSNGRSANPPHLLLLSGAPRSELLGKPVMADEETGEFSLRSVPHSKLRNPSSL</sequence>
<keyword evidence="5" id="KW-1185">Reference proteome</keyword>
<keyword evidence="2" id="KW-0472">Membrane</keyword>
<dbReference type="AlphaFoldDB" id="A0A9E7F6P6"/>
<feature type="transmembrane region" description="Helical" evidence="2">
    <location>
        <begin position="31"/>
        <end position="53"/>
    </location>
</feature>
<dbReference type="EMBL" id="CP097504">
    <property type="protein sequence ID" value="URD88323.1"/>
    <property type="molecule type" value="Genomic_DNA"/>
</dbReference>